<dbReference type="PRINTS" id="PR00344">
    <property type="entry name" value="BCTRLSENSOR"/>
</dbReference>
<keyword evidence="6 12" id="KW-0418">Kinase</keyword>
<keyword evidence="3" id="KW-0597">Phosphoprotein</keyword>
<evidence type="ECO:0000256" key="3">
    <source>
        <dbReference type="ARBA" id="ARBA00022553"/>
    </source>
</evidence>
<dbReference type="CDD" id="cd00075">
    <property type="entry name" value="HATPase"/>
    <property type="match status" value="1"/>
</dbReference>
<keyword evidence="7" id="KW-0067">ATP-binding</keyword>
<dbReference type="AlphaFoldDB" id="A0A266QDJ4"/>
<dbReference type="InterPro" id="IPR014265">
    <property type="entry name" value="XrtA/PrsK"/>
</dbReference>
<dbReference type="GO" id="GO:0004673">
    <property type="term" value="F:protein histidine kinase activity"/>
    <property type="evidence" value="ECO:0007669"/>
    <property type="project" value="UniProtKB-EC"/>
</dbReference>
<dbReference type="SMART" id="SM00387">
    <property type="entry name" value="HATPase_c"/>
    <property type="match status" value="1"/>
</dbReference>
<gene>
    <name evidence="12" type="ORF">CBP51_12375</name>
</gene>
<feature type="transmembrane region" description="Helical" evidence="10">
    <location>
        <begin position="288"/>
        <end position="306"/>
    </location>
</feature>
<evidence type="ECO:0000256" key="10">
    <source>
        <dbReference type="SAM" id="Phobius"/>
    </source>
</evidence>
<dbReference type="PANTHER" id="PTHR43065:SF10">
    <property type="entry name" value="PEROXIDE STRESS-ACTIVATED HISTIDINE KINASE MAK3"/>
    <property type="match status" value="1"/>
</dbReference>
<accession>A0A266QDJ4</accession>
<dbReference type="SUPFAM" id="SSF55781">
    <property type="entry name" value="GAF domain-like"/>
    <property type="match status" value="1"/>
</dbReference>
<evidence type="ECO:0000256" key="5">
    <source>
        <dbReference type="ARBA" id="ARBA00022741"/>
    </source>
</evidence>
<dbReference type="Gene3D" id="3.30.450.40">
    <property type="match status" value="1"/>
</dbReference>
<evidence type="ECO:0000313" key="12">
    <source>
        <dbReference type="EMBL" id="OZY87716.1"/>
    </source>
</evidence>
<comment type="caution">
    <text evidence="12">The sequence shown here is derived from an EMBL/GenBank/DDBJ whole genome shotgun (WGS) entry which is preliminary data.</text>
</comment>
<evidence type="ECO:0000259" key="11">
    <source>
        <dbReference type="PROSITE" id="PS50109"/>
    </source>
</evidence>
<dbReference type="PROSITE" id="PS50109">
    <property type="entry name" value="HIS_KIN"/>
    <property type="match status" value="1"/>
</dbReference>
<evidence type="ECO:0000256" key="8">
    <source>
        <dbReference type="ARBA" id="ARBA00023012"/>
    </source>
</evidence>
<sequence length="710" mass="80373">MILSASGNCYAYCQDLYLPLITHFWISPKMEYNSVTFVAYFSAAVVAALLTGTYLFQLLRGQKTWIFLWAALLHTIHLGVIALSFSGYKIPLYLLIIFEYLHFNAWVFCIWLCLRHNSHRRQLPASLQLLFSGGWPITALAIVMLFIPNMNQAGLSVWFALGLAVIALVSVEQLYRFAAENDRQIKLLCMNLAAIFLYDIYLFTHALIFKGLDPMLWQSRAAVSLATCLFMALGGILLLQRSDRPANFNLSRPIAFYTTSLVGVGILITVLSLGGYYVRLYGGNWGTVFYSLLLVGAVLLIATVFISSRIRMKLSVLINKHLFRYKYDYRNEWLRLINYLAQPAEASEVNQRAFYAVASTTKAPGGAIWLIKQGFYEPVYRTNLPNHVTLQEEPVNSPFCRAFIDAEWVFIPDSGDNKALSQHNELLPHWAHNIPNLWLLFPLIVGEELVGFMALTKPAGDQSLTWEDLDLLKTMGRQIGSYLKRHQQAEQLVEGRQFDTYNKLVAFIIHDLNNLIAQQALVVRNAEKHKDNPAFFEDAIKTISNSVDRMNNLLKKLRRDESDLVKRLSILEVVNQAVSECQRNTTKLNADIEPTERTLNADQVRLVMTITNFIKNALEATPDDGRVHVTLRVNNDWATVIIEDNGSGMDWDFIHNRLFKPFETTKSGKGMGIGVYLSREYISELGGTLNVASEPGEGTTITMTLPLNKD</sequence>
<dbReference type="NCBIfam" id="TIGR02916">
    <property type="entry name" value="PEP_his_kin"/>
    <property type="match status" value="1"/>
</dbReference>
<dbReference type="Gene3D" id="3.30.565.10">
    <property type="entry name" value="Histidine kinase-like ATPase, C-terminal domain"/>
    <property type="match status" value="1"/>
</dbReference>
<organism evidence="12 13">
    <name type="scientific">Cellvibrio mixtus</name>
    <dbReference type="NCBI Taxonomy" id="39650"/>
    <lineage>
        <taxon>Bacteria</taxon>
        <taxon>Pseudomonadati</taxon>
        <taxon>Pseudomonadota</taxon>
        <taxon>Gammaproteobacteria</taxon>
        <taxon>Cellvibrionales</taxon>
        <taxon>Cellvibrionaceae</taxon>
        <taxon>Cellvibrio</taxon>
    </lineage>
</organism>
<proteinExistence type="predicted"/>
<protein>
    <recommendedName>
        <fullName evidence="2">histidine kinase</fullName>
        <ecNumber evidence="2">2.7.13.3</ecNumber>
    </recommendedName>
</protein>
<feature type="coiled-coil region" evidence="9">
    <location>
        <begin position="540"/>
        <end position="567"/>
    </location>
</feature>
<name>A0A266QDJ4_9GAMM</name>
<dbReference type="EMBL" id="NHNI01000001">
    <property type="protein sequence ID" value="OZY87716.1"/>
    <property type="molecule type" value="Genomic_DNA"/>
</dbReference>
<dbReference type="GO" id="GO:0005524">
    <property type="term" value="F:ATP binding"/>
    <property type="evidence" value="ECO:0007669"/>
    <property type="project" value="UniProtKB-KW"/>
</dbReference>
<reference evidence="13" key="1">
    <citation type="submission" date="2017-05" db="EMBL/GenBank/DDBJ databases">
        <authorList>
            <person name="Barney B.M."/>
        </authorList>
    </citation>
    <scope>NUCLEOTIDE SEQUENCE [LARGE SCALE GENOMIC DNA]</scope>
    <source>
        <strain evidence="13">PSBB022</strain>
    </source>
</reference>
<dbReference type="InterPro" id="IPR003018">
    <property type="entry name" value="GAF"/>
</dbReference>
<comment type="catalytic activity">
    <reaction evidence="1">
        <text>ATP + protein L-histidine = ADP + protein N-phospho-L-histidine.</text>
        <dbReference type="EC" id="2.7.13.3"/>
    </reaction>
</comment>
<feature type="transmembrane region" description="Helical" evidence="10">
    <location>
        <begin position="221"/>
        <end position="242"/>
    </location>
</feature>
<keyword evidence="9" id="KW-0175">Coiled coil</keyword>
<dbReference type="Proteomes" id="UP000216101">
    <property type="component" value="Unassembled WGS sequence"/>
</dbReference>
<dbReference type="GO" id="GO:0000160">
    <property type="term" value="P:phosphorelay signal transduction system"/>
    <property type="evidence" value="ECO:0007669"/>
    <property type="project" value="UniProtKB-KW"/>
</dbReference>
<dbReference type="InterPro" id="IPR029016">
    <property type="entry name" value="GAF-like_dom_sf"/>
</dbReference>
<evidence type="ECO:0000256" key="2">
    <source>
        <dbReference type="ARBA" id="ARBA00012438"/>
    </source>
</evidence>
<dbReference type="Pfam" id="PF13185">
    <property type="entry name" value="GAF_2"/>
    <property type="match status" value="1"/>
</dbReference>
<keyword evidence="10" id="KW-0812">Transmembrane</keyword>
<dbReference type="EC" id="2.7.13.3" evidence="2"/>
<dbReference type="InterPro" id="IPR005467">
    <property type="entry name" value="His_kinase_dom"/>
</dbReference>
<evidence type="ECO:0000256" key="6">
    <source>
        <dbReference type="ARBA" id="ARBA00022777"/>
    </source>
</evidence>
<feature type="transmembrane region" description="Helical" evidence="10">
    <location>
        <begin position="37"/>
        <end position="59"/>
    </location>
</feature>
<dbReference type="InterPro" id="IPR003594">
    <property type="entry name" value="HATPase_dom"/>
</dbReference>
<feature type="transmembrane region" description="Helical" evidence="10">
    <location>
        <begin position="66"/>
        <end position="86"/>
    </location>
</feature>
<keyword evidence="13" id="KW-1185">Reference proteome</keyword>
<feature type="transmembrane region" description="Helical" evidence="10">
    <location>
        <begin position="153"/>
        <end position="175"/>
    </location>
</feature>
<dbReference type="Pfam" id="PF02518">
    <property type="entry name" value="HATPase_c"/>
    <property type="match status" value="1"/>
</dbReference>
<evidence type="ECO:0000256" key="7">
    <source>
        <dbReference type="ARBA" id="ARBA00022840"/>
    </source>
</evidence>
<keyword evidence="5" id="KW-0547">Nucleotide-binding</keyword>
<dbReference type="STRING" id="1209072.GCA_000766945_01719"/>
<evidence type="ECO:0000256" key="1">
    <source>
        <dbReference type="ARBA" id="ARBA00000085"/>
    </source>
</evidence>
<feature type="transmembrane region" description="Helical" evidence="10">
    <location>
        <begin position="254"/>
        <end position="276"/>
    </location>
</feature>
<dbReference type="PANTHER" id="PTHR43065">
    <property type="entry name" value="SENSOR HISTIDINE KINASE"/>
    <property type="match status" value="1"/>
</dbReference>
<feature type="transmembrane region" description="Helical" evidence="10">
    <location>
        <begin position="187"/>
        <end position="209"/>
    </location>
</feature>
<dbReference type="InterPro" id="IPR036890">
    <property type="entry name" value="HATPase_C_sf"/>
</dbReference>
<keyword evidence="10" id="KW-0472">Membrane</keyword>
<keyword evidence="4" id="KW-0808">Transferase</keyword>
<dbReference type="SUPFAM" id="SSF55874">
    <property type="entry name" value="ATPase domain of HSP90 chaperone/DNA topoisomerase II/histidine kinase"/>
    <property type="match status" value="1"/>
</dbReference>
<feature type="transmembrane region" description="Helical" evidence="10">
    <location>
        <begin position="92"/>
        <end position="114"/>
    </location>
</feature>
<feature type="transmembrane region" description="Helical" evidence="10">
    <location>
        <begin position="126"/>
        <end position="147"/>
    </location>
</feature>
<dbReference type="InterPro" id="IPR004358">
    <property type="entry name" value="Sig_transdc_His_kin-like_C"/>
</dbReference>
<evidence type="ECO:0000256" key="4">
    <source>
        <dbReference type="ARBA" id="ARBA00022679"/>
    </source>
</evidence>
<keyword evidence="8" id="KW-0902">Two-component regulatory system</keyword>
<evidence type="ECO:0000313" key="13">
    <source>
        <dbReference type="Proteomes" id="UP000216101"/>
    </source>
</evidence>
<feature type="domain" description="Histidine kinase" evidence="11">
    <location>
        <begin position="507"/>
        <end position="709"/>
    </location>
</feature>
<keyword evidence="10" id="KW-1133">Transmembrane helix</keyword>
<evidence type="ECO:0000256" key="9">
    <source>
        <dbReference type="SAM" id="Coils"/>
    </source>
</evidence>